<dbReference type="AlphaFoldDB" id="A0A8B8I6T5"/>
<dbReference type="GO" id="GO:0005634">
    <property type="term" value="C:nucleus"/>
    <property type="evidence" value="ECO:0007669"/>
    <property type="project" value="UniProtKB-ARBA"/>
</dbReference>
<dbReference type="Proteomes" id="UP001652626">
    <property type="component" value="Chromosome 2"/>
</dbReference>
<dbReference type="GeneID" id="113398272"/>
<evidence type="ECO:0000256" key="1">
    <source>
        <dbReference type="SAM" id="MobiDB-lite"/>
    </source>
</evidence>
<sequence>MDKVKDNLPKTALALYIKLYCKKRGHKIKEKNILIEAIKSWLALNKSDKHLFMKKYEEYQTNFKKAFADYLLSAEPYLKVKKKKENNKASTSGIEENSTTQNEFNEEIELDTDQKQKDQNSIEINNIDNTVDDCNTNIPILENTNNINDLTEADKISIEEPTPPKFITSQQLFEIINENNNNLLWTKLSVSEKRKYYSAVLSIKKKYIIEYKNYLEHLSSEKLYHHYKTTNNLYNSNDE</sequence>
<reference evidence="2" key="1">
    <citation type="submission" date="2025-05" db="UniProtKB">
        <authorList>
            <consortium name="RefSeq"/>
        </authorList>
    </citation>
    <scope>NUCLEOTIDE SEQUENCE [LARGE SCALE GENOMIC DNA]</scope>
</reference>
<keyword evidence="2" id="KW-1185">Reference proteome</keyword>
<dbReference type="RefSeq" id="XP_026492710.2">
    <property type="nucleotide sequence ID" value="XM_026636925.2"/>
</dbReference>
<evidence type="ECO:0000313" key="2">
    <source>
        <dbReference type="Proteomes" id="UP001652626"/>
    </source>
</evidence>
<name>A0A8B8I6T5_VANTA</name>
<dbReference type="OrthoDB" id="7492301at2759"/>
<dbReference type="OMA" id="HEYQSNI"/>
<feature type="region of interest" description="Disordered" evidence="1">
    <location>
        <begin position="85"/>
        <end position="117"/>
    </location>
</feature>
<accession>A0A8B8I6T5</accession>
<proteinExistence type="predicted"/>
<evidence type="ECO:0000313" key="3">
    <source>
        <dbReference type="RefSeq" id="XP_026492710.2"/>
    </source>
</evidence>
<feature type="compositionally biased region" description="Polar residues" evidence="1">
    <location>
        <begin position="89"/>
        <end position="103"/>
    </location>
</feature>
<dbReference type="InterPro" id="IPR036910">
    <property type="entry name" value="HMG_box_dom_sf"/>
</dbReference>
<reference evidence="3" key="2">
    <citation type="submission" date="2025-08" db="UniProtKB">
        <authorList>
            <consortium name="RefSeq"/>
        </authorList>
    </citation>
    <scope>IDENTIFICATION</scope>
    <source>
        <tissue evidence="3">Whole body</tissue>
    </source>
</reference>
<protein>
    <submittedName>
        <fullName evidence="3">Uncharacterized protein LOC113398272</fullName>
    </submittedName>
</protein>
<dbReference type="SUPFAM" id="SSF47095">
    <property type="entry name" value="HMG-box"/>
    <property type="match status" value="1"/>
</dbReference>
<organism evidence="2 3">
    <name type="scientific">Vanessa tameamea</name>
    <name type="common">Kamehameha butterfly</name>
    <dbReference type="NCBI Taxonomy" id="334116"/>
    <lineage>
        <taxon>Eukaryota</taxon>
        <taxon>Metazoa</taxon>
        <taxon>Ecdysozoa</taxon>
        <taxon>Arthropoda</taxon>
        <taxon>Hexapoda</taxon>
        <taxon>Insecta</taxon>
        <taxon>Pterygota</taxon>
        <taxon>Neoptera</taxon>
        <taxon>Endopterygota</taxon>
        <taxon>Lepidoptera</taxon>
        <taxon>Glossata</taxon>
        <taxon>Ditrysia</taxon>
        <taxon>Papilionoidea</taxon>
        <taxon>Nymphalidae</taxon>
        <taxon>Nymphalinae</taxon>
        <taxon>Vanessa</taxon>
    </lineage>
</organism>
<gene>
    <name evidence="3" type="primary">LOC113398272</name>
</gene>